<evidence type="ECO:0000313" key="1">
    <source>
        <dbReference type="EMBL" id="CAB4140545.1"/>
    </source>
</evidence>
<sequence length="275" mass="30765">MRLRIVDIDLFLDYKLRQNKGARGQPLPFVKYLGRFNTPKGAAMRNERNAMNWPIGLAAIAVFYDLLLYSTGCKARGVLADSDGGFTVEWLHGECKCPVDVLPEVIRLLIRYGWLADDDDEIQPSMQTGKVLTSGTSSAEPEAEAESPADVWHDVAVKLVHLWHAAGARQKTIVDPGNIKALLLDRCRDKIDMKELILANASDYLCETEVEWLKTISKWIIEGKATAPRRPAKAKHSIELTPEEIAASEEWEAQMRAEHAEGKISDEAMRAWGLL</sequence>
<dbReference type="EMBL" id="LR796376">
    <property type="protein sequence ID" value="CAB4140545.1"/>
    <property type="molecule type" value="Genomic_DNA"/>
</dbReference>
<gene>
    <name evidence="1" type="ORF">UFOVP398_48</name>
</gene>
<name>A0A6J5M0V2_9CAUD</name>
<protein>
    <submittedName>
        <fullName evidence="1">Uncharacterized protein</fullName>
    </submittedName>
</protein>
<proteinExistence type="predicted"/>
<reference evidence="1" key="1">
    <citation type="submission" date="2020-04" db="EMBL/GenBank/DDBJ databases">
        <authorList>
            <person name="Chiriac C."/>
            <person name="Salcher M."/>
            <person name="Ghai R."/>
            <person name="Kavagutti S V."/>
        </authorList>
    </citation>
    <scope>NUCLEOTIDE SEQUENCE</scope>
</reference>
<accession>A0A6J5M0V2</accession>
<organism evidence="1">
    <name type="scientific">uncultured Caudovirales phage</name>
    <dbReference type="NCBI Taxonomy" id="2100421"/>
    <lineage>
        <taxon>Viruses</taxon>
        <taxon>Duplodnaviria</taxon>
        <taxon>Heunggongvirae</taxon>
        <taxon>Uroviricota</taxon>
        <taxon>Caudoviricetes</taxon>
        <taxon>Peduoviridae</taxon>
        <taxon>Maltschvirus</taxon>
        <taxon>Maltschvirus maltsch</taxon>
    </lineage>
</organism>